<keyword evidence="2" id="KW-0560">Oxidoreductase</keyword>
<dbReference type="PRINTS" id="PR00081">
    <property type="entry name" value="GDHRDH"/>
</dbReference>
<reference evidence="6" key="1">
    <citation type="journal article" date="2022" name="Int. J. Syst. Evol. Microbiol.">
        <title>Anaeromyxobacter oryzae sp. nov., Anaeromyxobacter diazotrophicus sp. nov. and Anaeromyxobacter paludicola sp. nov., isolated from paddy soils.</title>
        <authorList>
            <person name="Itoh H."/>
            <person name="Xu Z."/>
            <person name="Mise K."/>
            <person name="Masuda Y."/>
            <person name="Ushijima N."/>
            <person name="Hayakawa C."/>
            <person name="Shiratori Y."/>
            <person name="Senoo K."/>
        </authorList>
    </citation>
    <scope>NUCLEOTIDE SEQUENCE [LARGE SCALE GENOMIC DNA]</scope>
    <source>
        <strain evidence="6">Red630</strain>
    </source>
</reference>
<dbReference type="Proteomes" id="UP001162734">
    <property type="component" value="Chromosome"/>
</dbReference>
<dbReference type="RefSeq" id="WP_248342473.1">
    <property type="nucleotide sequence ID" value="NZ_AP025592.1"/>
</dbReference>
<name>A0ABN6ND55_9BACT</name>
<feature type="domain" description="Ketoreductase" evidence="4">
    <location>
        <begin position="13"/>
        <end position="197"/>
    </location>
</feature>
<dbReference type="InterPro" id="IPR036291">
    <property type="entry name" value="NAD(P)-bd_dom_sf"/>
</dbReference>
<dbReference type="Pfam" id="PF00106">
    <property type="entry name" value="adh_short"/>
    <property type="match status" value="1"/>
</dbReference>
<dbReference type="InterPro" id="IPR002347">
    <property type="entry name" value="SDR_fam"/>
</dbReference>
<proteinExistence type="inferred from homology"/>
<dbReference type="SMART" id="SM00822">
    <property type="entry name" value="PKS_KR"/>
    <property type="match status" value="1"/>
</dbReference>
<protein>
    <submittedName>
        <fullName evidence="5">Oxidoreductase</fullName>
    </submittedName>
</protein>
<evidence type="ECO:0000256" key="2">
    <source>
        <dbReference type="ARBA" id="ARBA00023002"/>
    </source>
</evidence>
<evidence type="ECO:0000256" key="1">
    <source>
        <dbReference type="ARBA" id="ARBA00006484"/>
    </source>
</evidence>
<keyword evidence="6" id="KW-1185">Reference proteome</keyword>
<evidence type="ECO:0000259" key="4">
    <source>
        <dbReference type="SMART" id="SM00822"/>
    </source>
</evidence>
<evidence type="ECO:0000313" key="5">
    <source>
        <dbReference type="EMBL" id="BDG10079.1"/>
    </source>
</evidence>
<dbReference type="Gene3D" id="3.40.50.720">
    <property type="entry name" value="NAD(P)-binding Rossmann-like Domain"/>
    <property type="match status" value="1"/>
</dbReference>
<sequence length="253" mass="26824">MNGNVDGANISGKVVVITGASSGMGEAAARHLAARGATVVLGARRVDRLEALVGEIAKGGGRALAVATDVTDAAQVQRLVDAAVERWGRIDVMLNNAGLMPNSPLERRKIADWDRTIDVNIKGVLYGIAAALPHMQRQKSGHFINVSSVAGHRVGPAGVVYSATKTAVRVISEGLRQEVKPWNIRTTIISPGAVATELPQSITEPDIAKGVAQFYGAYAIPPSSFARAVAFAIEQPEDVDINEILFRPTRQEM</sequence>
<gene>
    <name evidence="5" type="ORF">AMPC_31920</name>
</gene>
<dbReference type="PROSITE" id="PS00061">
    <property type="entry name" value="ADH_SHORT"/>
    <property type="match status" value="1"/>
</dbReference>
<dbReference type="InterPro" id="IPR020904">
    <property type="entry name" value="Sc_DH/Rdtase_CS"/>
</dbReference>
<dbReference type="PANTHER" id="PTHR43115">
    <property type="entry name" value="DEHYDROGENASE/REDUCTASE SDR FAMILY MEMBER 11"/>
    <property type="match status" value="1"/>
</dbReference>
<accession>A0ABN6ND55</accession>
<dbReference type="SUPFAM" id="SSF51735">
    <property type="entry name" value="NAD(P)-binding Rossmann-fold domains"/>
    <property type="match status" value="1"/>
</dbReference>
<comment type="similarity">
    <text evidence="1 3">Belongs to the short-chain dehydrogenases/reductases (SDR) family.</text>
</comment>
<dbReference type="PANTHER" id="PTHR43115:SF4">
    <property type="entry name" value="DEHYDROGENASE_REDUCTASE SDR FAMILY MEMBER 11"/>
    <property type="match status" value="1"/>
</dbReference>
<evidence type="ECO:0000256" key="3">
    <source>
        <dbReference type="RuleBase" id="RU000363"/>
    </source>
</evidence>
<dbReference type="InterPro" id="IPR057326">
    <property type="entry name" value="KR_dom"/>
</dbReference>
<organism evidence="5 6">
    <name type="scientific">Anaeromyxobacter paludicola</name>
    <dbReference type="NCBI Taxonomy" id="2918171"/>
    <lineage>
        <taxon>Bacteria</taxon>
        <taxon>Pseudomonadati</taxon>
        <taxon>Myxococcota</taxon>
        <taxon>Myxococcia</taxon>
        <taxon>Myxococcales</taxon>
        <taxon>Cystobacterineae</taxon>
        <taxon>Anaeromyxobacteraceae</taxon>
        <taxon>Anaeromyxobacter</taxon>
    </lineage>
</organism>
<evidence type="ECO:0000313" key="6">
    <source>
        <dbReference type="Proteomes" id="UP001162734"/>
    </source>
</evidence>
<dbReference type="EMBL" id="AP025592">
    <property type="protein sequence ID" value="BDG10079.1"/>
    <property type="molecule type" value="Genomic_DNA"/>
</dbReference>
<dbReference type="PRINTS" id="PR00080">
    <property type="entry name" value="SDRFAMILY"/>
</dbReference>